<sequence>MKRPPFKYIVGLAMFLGICSAQASKLRPEGTFIEQKLANRSQGYFEKILSSVALRSIHQLGEPVHEEITNRILGCNGDADMCGDPDLDPDNAYVLAGVRWNDDPPFRFEKGHGDFGGCESGATVRLVTFPQCWGNVFKDGERKAHAGRALTAETAPLLTRSHFGDMQYLHAMASNDNETAAVVRQRILSWAEFTWRVGAGEFPNAMLVKDVPIEAISRDFRTKGWSIQDLFALGNPYVRKPENMSKLAFGSFLHMLQDSFADGHAERGSTDGMTTCGPTLPLKSPGQIVEFHSYVHQDSKKHGEDDSRIAFSTSWNARSPNVVDVGRVFNEYFLRKASWAEVKPYVECVFAIHPDARNSSPGDKYVISQR</sequence>
<name>A0ABX0NKC9_9BURK</name>
<feature type="signal peptide" evidence="1">
    <location>
        <begin position="1"/>
        <end position="23"/>
    </location>
</feature>
<dbReference type="Proteomes" id="UP000621455">
    <property type="component" value="Unassembled WGS sequence"/>
</dbReference>
<feature type="chain" id="PRO_5046599970" evidence="1">
    <location>
        <begin position="24"/>
        <end position="370"/>
    </location>
</feature>
<gene>
    <name evidence="2" type="ORF">F2P44_33185</name>
</gene>
<proteinExistence type="predicted"/>
<evidence type="ECO:0000256" key="1">
    <source>
        <dbReference type="SAM" id="SignalP"/>
    </source>
</evidence>
<accession>A0ABX0NKC9</accession>
<reference evidence="2 3" key="1">
    <citation type="submission" date="2019-10" db="EMBL/GenBank/DDBJ databases">
        <title>Taxonomy of Antarctic Massilia spp.: description of Massilia rubra sp. nov., Massilia aquatica sp. nov., Massilia mucilaginosa sp. nov., Massilia frigida sp. nov. isolated from streams, lakes and regoliths.</title>
        <authorList>
            <person name="Holochova P."/>
            <person name="Sedlacek I."/>
            <person name="Kralova S."/>
            <person name="Maslanova I."/>
            <person name="Busse H.-J."/>
            <person name="Stankova E."/>
            <person name="Vrbovska V."/>
            <person name="Kovarovic V."/>
            <person name="Bartak M."/>
            <person name="Svec P."/>
            <person name="Pantucek R."/>
        </authorList>
    </citation>
    <scope>NUCLEOTIDE SEQUENCE [LARGE SCALE GENOMIC DNA]</scope>
    <source>
        <strain evidence="2 3">CCM 8695</strain>
    </source>
</reference>
<dbReference type="RefSeq" id="WP_167094366.1">
    <property type="nucleotide sequence ID" value="NZ_WHJG01000082.1"/>
</dbReference>
<organism evidence="2 3">
    <name type="scientific">Massilia frigida</name>
    <dbReference type="NCBI Taxonomy" id="2609281"/>
    <lineage>
        <taxon>Bacteria</taxon>
        <taxon>Pseudomonadati</taxon>
        <taxon>Pseudomonadota</taxon>
        <taxon>Betaproteobacteria</taxon>
        <taxon>Burkholderiales</taxon>
        <taxon>Oxalobacteraceae</taxon>
        <taxon>Telluria group</taxon>
        <taxon>Massilia</taxon>
    </lineage>
</organism>
<evidence type="ECO:0000313" key="3">
    <source>
        <dbReference type="Proteomes" id="UP000621455"/>
    </source>
</evidence>
<protein>
    <submittedName>
        <fullName evidence="2">Uncharacterized protein</fullName>
    </submittedName>
</protein>
<evidence type="ECO:0000313" key="2">
    <source>
        <dbReference type="EMBL" id="NHZ84078.1"/>
    </source>
</evidence>
<keyword evidence="3" id="KW-1185">Reference proteome</keyword>
<dbReference type="EMBL" id="WHJG01000082">
    <property type="protein sequence ID" value="NHZ84078.1"/>
    <property type="molecule type" value="Genomic_DNA"/>
</dbReference>
<comment type="caution">
    <text evidence="2">The sequence shown here is derived from an EMBL/GenBank/DDBJ whole genome shotgun (WGS) entry which is preliminary data.</text>
</comment>
<keyword evidence="1" id="KW-0732">Signal</keyword>